<evidence type="ECO:0000313" key="8">
    <source>
        <dbReference type="Proteomes" id="UP000236161"/>
    </source>
</evidence>
<evidence type="ECO:0000256" key="3">
    <source>
        <dbReference type="ARBA" id="ARBA00022837"/>
    </source>
</evidence>
<dbReference type="GO" id="GO:0005886">
    <property type="term" value="C:plasma membrane"/>
    <property type="evidence" value="ECO:0007669"/>
    <property type="project" value="TreeGrafter"/>
</dbReference>
<dbReference type="SMART" id="SM00335">
    <property type="entry name" value="ANX"/>
    <property type="match status" value="4"/>
</dbReference>
<proteinExistence type="inferred from homology"/>
<dbReference type="PRINTS" id="PR00196">
    <property type="entry name" value="ANNEXIN"/>
</dbReference>
<dbReference type="GO" id="GO:0005544">
    <property type="term" value="F:calcium-dependent phospholipid binding"/>
    <property type="evidence" value="ECO:0007669"/>
    <property type="project" value="UniProtKB-KW"/>
</dbReference>
<organism evidence="7 8">
    <name type="scientific">Apostasia shenzhenica</name>
    <dbReference type="NCBI Taxonomy" id="1088818"/>
    <lineage>
        <taxon>Eukaryota</taxon>
        <taxon>Viridiplantae</taxon>
        <taxon>Streptophyta</taxon>
        <taxon>Embryophyta</taxon>
        <taxon>Tracheophyta</taxon>
        <taxon>Spermatophyta</taxon>
        <taxon>Magnoliopsida</taxon>
        <taxon>Liliopsida</taxon>
        <taxon>Asparagales</taxon>
        <taxon>Orchidaceae</taxon>
        <taxon>Apostasioideae</taxon>
        <taxon>Apostasia</taxon>
    </lineage>
</organism>
<evidence type="ECO:0000256" key="5">
    <source>
        <dbReference type="ARBA" id="ARBA00023302"/>
    </source>
</evidence>
<dbReference type="InterPro" id="IPR001464">
    <property type="entry name" value="Annexin"/>
</dbReference>
<keyword evidence="3 6" id="KW-0106">Calcium</keyword>
<dbReference type="OrthoDB" id="37886at2759"/>
<dbReference type="Gene3D" id="1.10.220.10">
    <property type="entry name" value="Annexin"/>
    <property type="match status" value="4"/>
</dbReference>
<dbReference type="GO" id="GO:0005509">
    <property type="term" value="F:calcium ion binding"/>
    <property type="evidence" value="ECO:0007669"/>
    <property type="project" value="InterPro"/>
</dbReference>
<keyword evidence="8" id="KW-1185">Reference proteome</keyword>
<comment type="domain">
    <text evidence="6">A pair of annexin repeats may form one binding site for calcium and phospholipid.</text>
</comment>
<evidence type="ECO:0000256" key="2">
    <source>
        <dbReference type="ARBA" id="ARBA00022737"/>
    </source>
</evidence>
<dbReference type="InterPro" id="IPR018502">
    <property type="entry name" value="Annexin_repeat"/>
</dbReference>
<dbReference type="PANTHER" id="PTHR10502:SF104">
    <property type="entry name" value="ANNEXIN D1"/>
    <property type="match status" value="1"/>
</dbReference>
<dbReference type="Proteomes" id="UP000236161">
    <property type="component" value="Unassembled WGS sequence"/>
</dbReference>
<dbReference type="GO" id="GO:0001786">
    <property type="term" value="F:phosphatidylserine binding"/>
    <property type="evidence" value="ECO:0007669"/>
    <property type="project" value="TreeGrafter"/>
</dbReference>
<dbReference type="FunFam" id="1.10.220.10:FF:000009">
    <property type="entry name" value="Annexin"/>
    <property type="match status" value="1"/>
</dbReference>
<evidence type="ECO:0000256" key="1">
    <source>
        <dbReference type="ARBA" id="ARBA00022723"/>
    </source>
</evidence>
<dbReference type="AlphaFoldDB" id="A0A2I0AYA9"/>
<dbReference type="STRING" id="1088818.A0A2I0AYA9"/>
<dbReference type="Pfam" id="PF00191">
    <property type="entry name" value="Annexin"/>
    <property type="match status" value="4"/>
</dbReference>
<dbReference type="GO" id="GO:0009409">
    <property type="term" value="P:response to cold"/>
    <property type="evidence" value="ECO:0007669"/>
    <property type="project" value="TreeGrafter"/>
</dbReference>
<comment type="similarity">
    <text evidence="6">Belongs to the annexin family.</text>
</comment>
<keyword evidence="2 6" id="KW-0677">Repeat</keyword>
<dbReference type="GO" id="GO:0009414">
    <property type="term" value="P:response to water deprivation"/>
    <property type="evidence" value="ECO:0007669"/>
    <property type="project" value="TreeGrafter"/>
</dbReference>
<reference evidence="7 8" key="1">
    <citation type="journal article" date="2017" name="Nature">
        <title>The Apostasia genome and the evolution of orchids.</title>
        <authorList>
            <person name="Zhang G.Q."/>
            <person name="Liu K.W."/>
            <person name="Li Z."/>
            <person name="Lohaus R."/>
            <person name="Hsiao Y.Y."/>
            <person name="Niu S.C."/>
            <person name="Wang J.Y."/>
            <person name="Lin Y.C."/>
            <person name="Xu Q."/>
            <person name="Chen L.J."/>
            <person name="Yoshida K."/>
            <person name="Fujiwara S."/>
            <person name="Wang Z.W."/>
            <person name="Zhang Y.Q."/>
            <person name="Mitsuda N."/>
            <person name="Wang M."/>
            <person name="Liu G.H."/>
            <person name="Pecoraro L."/>
            <person name="Huang H.X."/>
            <person name="Xiao X.J."/>
            <person name="Lin M."/>
            <person name="Wu X.Y."/>
            <person name="Wu W.L."/>
            <person name="Chen Y.Y."/>
            <person name="Chang S.B."/>
            <person name="Sakamoto S."/>
            <person name="Ohme-Takagi M."/>
            <person name="Yagi M."/>
            <person name="Zeng S.J."/>
            <person name="Shen C.Y."/>
            <person name="Yeh C.M."/>
            <person name="Luo Y.B."/>
            <person name="Tsai W.C."/>
            <person name="Van de Peer Y."/>
            <person name="Liu Z.J."/>
        </authorList>
    </citation>
    <scope>NUCLEOTIDE SEQUENCE [LARGE SCALE GENOMIC DNA]</scope>
    <source>
        <strain evidence="8">cv. Shenzhen</strain>
        <tissue evidence="7">Stem</tissue>
    </source>
</reference>
<dbReference type="GO" id="GO:0009408">
    <property type="term" value="P:response to heat"/>
    <property type="evidence" value="ECO:0007669"/>
    <property type="project" value="TreeGrafter"/>
</dbReference>
<dbReference type="FunFam" id="1.10.220.10:FF:000008">
    <property type="entry name" value="Annexin"/>
    <property type="match status" value="1"/>
</dbReference>
<dbReference type="PROSITE" id="PS00223">
    <property type="entry name" value="ANNEXIN_1"/>
    <property type="match status" value="1"/>
</dbReference>
<evidence type="ECO:0000256" key="6">
    <source>
        <dbReference type="RuleBase" id="RU003540"/>
    </source>
</evidence>
<gene>
    <name evidence="7" type="primary">ANN1</name>
    <name evidence="7" type="ORF">AXF42_Ash017912</name>
</gene>
<dbReference type="GO" id="GO:0005737">
    <property type="term" value="C:cytoplasm"/>
    <property type="evidence" value="ECO:0007669"/>
    <property type="project" value="TreeGrafter"/>
</dbReference>
<accession>A0A2I0AYA9</accession>
<dbReference type="PANTHER" id="PTHR10502">
    <property type="entry name" value="ANNEXIN"/>
    <property type="match status" value="1"/>
</dbReference>
<dbReference type="PROSITE" id="PS51897">
    <property type="entry name" value="ANNEXIN_2"/>
    <property type="match status" value="4"/>
</dbReference>
<dbReference type="EMBL" id="KZ451937">
    <property type="protein sequence ID" value="PKA60506.1"/>
    <property type="molecule type" value="Genomic_DNA"/>
</dbReference>
<dbReference type="InterPro" id="IPR037104">
    <property type="entry name" value="Annexin_sf"/>
</dbReference>
<name>A0A2I0AYA9_9ASPA</name>
<dbReference type="FunFam" id="1.10.220.10:FF:000006">
    <property type="entry name" value="Annexin"/>
    <property type="match status" value="1"/>
</dbReference>
<protein>
    <recommendedName>
        <fullName evidence="6">Annexin</fullName>
    </recommendedName>
</protein>
<evidence type="ECO:0000256" key="4">
    <source>
        <dbReference type="ARBA" id="ARBA00023216"/>
    </source>
</evidence>
<dbReference type="InterPro" id="IPR018252">
    <property type="entry name" value="Annexin_repeat_CS"/>
</dbReference>
<keyword evidence="5 6" id="KW-0111">Calcium/phospholipid-binding</keyword>
<dbReference type="SUPFAM" id="SSF47874">
    <property type="entry name" value="Annexin"/>
    <property type="match status" value="1"/>
</dbReference>
<keyword evidence="1" id="KW-0479">Metal-binding</keyword>
<dbReference type="FunFam" id="1.10.220.10:FF:000001">
    <property type="entry name" value="Annexin"/>
    <property type="match status" value="1"/>
</dbReference>
<dbReference type="GO" id="GO:0009651">
    <property type="term" value="P:response to salt stress"/>
    <property type="evidence" value="ECO:0007669"/>
    <property type="project" value="TreeGrafter"/>
</dbReference>
<sequence length="333" mass="37773">MATFRASQVVPSPAEDSERLRKAFVGLGTNERAIISILAHRNAAQRRRIRETYQETYGEDLFKSLDKEISGDFERAVLLWTMDPAERDALLANEAATKWYPGNRVLVEIACTRSAGELLSAKKAYQARYKRSLEEVVAAHIKGDFRKDISRSKLHISLVPMVVLLLFPLVSCHRYEGPEVNVALAKSEAKILHEAISDKVYNHEEIIRILGTRSKAQLVVTFNQYNDEFGNPINKDLKHDPKDEFLATLRAIVRCIFCPERYFEKVVRLAIEGLGTDENALTRIIATRAEVDLQLIKEIYAKRNSKQLDQAISNDASGDYEAFLLELLGHEEN</sequence>
<evidence type="ECO:0000313" key="7">
    <source>
        <dbReference type="EMBL" id="PKA60506.1"/>
    </source>
</evidence>
<keyword evidence="4 6" id="KW-0041">Annexin</keyword>